<evidence type="ECO:0000256" key="1">
    <source>
        <dbReference type="SAM" id="MobiDB-lite"/>
    </source>
</evidence>
<evidence type="ECO:0000313" key="2">
    <source>
        <dbReference type="EMBL" id="GAA2044968.1"/>
    </source>
</evidence>
<proteinExistence type="predicted"/>
<feature type="region of interest" description="Disordered" evidence="1">
    <location>
        <begin position="1"/>
        <end position="23"/>
    </location>
</feature>
<reference evidence="2 3" key="1">
    <citation type="journal article" date="2019" name="Int. J. Syst. Evol. Microbiol.">
        <title>The Global Catalogue of Microorganisms (GCM) 10K type strain sequencing project: providing services to taxonomists for standard genome sequencing and annotation.</title>
        <authorList>
            <consortium name="The Broad Institute Genomics Platform"/>
            <consortium name="The Broad Institute Genome Sequencing Center for Infectious Disease"/>
            <person name="Wu L."/>
            <person name="Ma J."/>
        </authorList>
    </citation>
    <scope>NUCLEOTIDE SEQUENCE [LARGE SCALE GENOMIC DNA]</scope>
    <source>
        <strain evidence="2 3">JCM 14549</strain>
    </source>
</reference>
<keyword evidence="3" id="KW-1185">Reference proteome</keyword>
<organism evidence="2 3">
    <name type="scientific">Streptomyces cheonanensis</name>
    <dbReference type="NCBI Taxonomy" id="312720"/>
    <lineage>
        <taxon>Bacteria</taxon>
        <taxon>Bacillati</taxon>
        <taxon>Actinomycetota</taxon>
        <taxon>Actinomycetes</taxon>
        <taxon>Kitasatosporales</taxon>
        <taxon>Streptomycetaceae</taxon>
        <taxon>Streptomyces</taxon>
    </lineage>
</organism>
<comment type="caution">
    <text evidence="2">The sequence shown here is derived from an EMBL/GenBank/DDBJ whole genome shotgun (WGS) entry which is preliminary data.</text>
</comment>
<gene>
    <name evidence="2" type="ORF">GCM10009757_11030</name>
</gene>
<evidence type="ECO:0000313" key="3">
    <source>
        <dbReference type="Proteomes" id="UP001403094"/>
    </source>
</evidence>
<name>A0ABN2UW44_9ACTN</name>
<feature type="compositionally biased region" description="Low complexity" evidence="1">
    <location>
        <begin position="1"/>
        <end position="17"/>
    </location>
</feature>
<dbReference type="EMBL" id="BAAANQ010000002">
    <property type="protein sequence ID" value="GAA2044968.1"/>
    <property type="molecule type" value="Genomic_DNA"/>
</dbReference>
<accession>A0ABN2UW44</accession>
<dbReference type="Proteomes" id="UP001403094">
    <property type="component" value="Unassembled WGS sequence"/>
</dbReference>
<sequence>MGTPMKAAKSSSAGAMSTYGARVRRRRRGRCPVPCCGEVAAVAMGGSPVGEVMEGPFTARA</sequence>
<protein>
    <submittedName>
        <fullName evidence="2">Uncharacterized protein</fullName>
    </submittedName>
</protein>